<accession>A0A0F9PF65</accession>
<organism evidence="2">
    <name type="scientific">marine sediment metagenome</name>
    <dbReference type="NCBI Taxonomy" id="412755"/>
    <lineage>
        <taxon>unclassified sequences</taxon>
        <taxon>metagenomes</taxon>
        <taxon>ecological metagenomes</taxon>
    </lineage>
</organism>
<sequence>MVFILLIVISFIISMAKAKAITIMWGWFVVPMGLAPISFGLTFGCVYLLGLIHGPSWEDIEEHDATQHVIMIATNIIHIVLTLCIGWLIKSTIIIG</sequence>
<feature type="transmembrane region" description="Helical" evidence="1">
    <location>
        <begin position="28"/>
        <end position="49"/>
    </location>
</feature>
<name>A0A0F9PF65_9ZZZZ</name>
<evidence type="ECO:0000256" key="1">
    <source>
        <dbReference type="SAM" id="Phobius"/>
    </source>
</evidence>
<dbReference type="AlphaFoldDB" id="A0A0F9PF65"/>
<keyword evidence="1" id="KW-0472">Membrane</keyword>
<keyword evidence="1" id="KW-0812">Transmembrane</keyword>
<reference evidence="2" key="1">
    <citation type="journal article" date="2015" name="Nature">
        <title>Complex archaea that bridge the gap between prokaryotes and eukaryotes.</title>
        <authorList>
            <person name="Spang A."/>
            <person name="Saw J.H."/>
            <person name="Jorgensen S.L."/>
            <person name="Zaremba-Niedzwiedzka K."/>
            <person name="Martijn J."/>
            <person name="Lind A.E."/>
            <person name="van Eijk R."/>
            <person name="Schleper C."/>
            <person name="Guy L."/>
            <person name="Ettema T.J."/>
        </authorList>
    </citation>
    <scope>NUCLEOTIDE SEQUENCE</scope>
</reference>
<proteinExistence type="predicted"/>
<comment type="caution">
    <text evidence="2">The sequence shown here is derived from an EMBL/GenBank/DDBJ whole genome shotgun (WGS) entry which is preliminary data.</text>
</comment>
<evidence type="ECO:0000313" key="2">
    <source>
        <dbReference type="EMBL" id="KKM99690.1"/>
    </source>
</evidence>
<protein>
    <submittedName>
        <fullName evidence="2">Uncharacterized protein</fullName>
    </submittedName>
</protein>
<gene>
    <name evidence="2" type="ORF">LCGC14_1145390</name>
</gene>
<dbReference type="EMBL" id="LAZR01005467">
    <property type="protein sequence ID" value="KKM99690.1"/>
    <property type="molecule type" value="Genomic_DNA"/>
</dbReference>
<feature type="transmembrane region" description="Helical" evidence="1">
    <location>
        <begin position="69"/>
        <end position="89"/>
    </location>
</feature>
<keyword evidence="1" id="KW-1133">Transmembrane helix</keyword>